<accession>A0AAV4N089</accession>
<name>A0AAV4N089_9ARAC</name>
<organism evidence="1 2">
    <name type="scientific">Caerostris darwini</name>
    <dbReference type="NCBI Taxonomy" id="1538125"/>
    <lineage>
        <taxon>Eukaryota</taxon>
        <taxon>Metazoa</taxon>
        <taxon>Ecdysozoa</taxon>
        <taxon>Arthropoda</taxon>
        <taxon>Chelicerata</taxon>
        <taxon>Arachnida</taxon>
        <taxon>Araneae</taxon>
        <taxon>Araneomorphae</taxon>
        <taxon>Entelegynae</taxon>
        <taxon>Araneoidea</taxon>
        <taxon>Araneidae</taxon>
        <taxon>Caerostris</taxon>
    </lineage>
</organism>
<keyword evidence="2" id="KW-1185">Reference proteome</keyword>
<comment type="caution">
    <text evidence="1">The sequence shown here is derived from an EMBL/GenBank/DDBJ whole genome shotgun (WGS) entry which is preliminary data.</text>
</comment>
<evidence type="ECO:0000313" key="2">
    <source>
        <dbReference type="Proteomes" id="UP001054837"/>
    </source>
</evidence>
<reference evidence="1 2" key="1">
    <citation type="submission" date="2021-06" db="EMBL/GenBank/DDBJ databases">
        <title>Caerostris darwini draft genome.</title>
        <authorList>
            <person name="Kono N."/>
            <person name="Arakawa K."/>
        </authorList>
    </citation>
    <scope>NUCLEOTIDE SEQUENCE [LARGE SCALE GENOMIC DNA]</scope>
</reference>
<dbReference type="EMBL" id="BPLQ01001079">
    <property type="protein sequence ID" value="GIX78106.1"/>
    <property type="molecule type" value="Genomic_DNA"/>
</dbReference>
<evidence type="ECO:0008006" key="3">
    <source>
        <dbReference type="Google" id="ProtNLM"/>
    </source>
</evidence>
<protein>
    <recommendedName>
        <fullName evidence="3">Secreted protein</fullName>
    </recommendedName>
</protein>
<dbReference type="Proteomes" id="UP001054837">
    <property type="component" value="Unassembled WGS sequence"/>
</dbReference>
<gene>
    <name evidence="1" type="ORF">CDAR_508541</name>
</gene>
<proteinExistence type="predicted"/>
<sequence>MKPNIWFTLHHLACHTIRRVICAGESHALISRAASMETSTLIVLQRNPFPSEIIGCNLFFPQSSAAVLKSALSGHPLPRPCEVETRQKEKGEGGRSLLRFYQFPPLISVRCHPSL</sequence>
<evidence type="ECO:0000313" key="1">
    <source>
        <dbReference type="EMBL" id="GIX78106.1"/>
    </source>
</evidence>
<dbReference type="AlphaFoldDB" id="A0AAV4N089"/>